<protein>
    <submittedName>
        <fullName evidence="3">SGNH hydrolase-type esterase domain-containing protein</fullName>
    </submittedName>
</protein>
<keyword evidence="4" id="KW-1185">Reference proteome</keyword>
<dbReference type="Pfam" id="PF13472">
    <property type="entry name" value="Lipase_GDSL_2"/>
    <property type="match status" value="1"/>
</dbReference>
<sequence>MFHLISILLCTAAWMAQATTAPPDHEVTIADTHPLIAFHGRWDASPGTWWAGSGFKLNVENLETLKLNLGPHTTSPLTSVGVSVDYGPYATVNVSEGANTIPLPASGAGKNSVVRITTEGWQNNRMQLESIVLNKGAELKPYTPSKLVFQVIGDSLSAGQYLDQGVLQAWPVLTSEAFKAELRVNAQPGAALKDIPAWGNVHGVSFEYFRTEDTGFFYTADHNYTTPWDFARDAPPPTHVVIHIGANDASQNVTAADFEATYLAFVARLRTLYRAQPILVFTPWGWPAADGTVSYYYPGSYARIVEARHALGDRNVFLVNTTGWVSWTDVFPDNTHPTEAGHQKIAGLFGGWLKSWGLLPEVAWPTKASGVPL</sequence>
<dbReference type="OrthoDB" id="426133at2759"/>
<gene>
    <name evidence="3" type="ORF">PsYK624_051340</name>
</gene>
<evidence type="ECO:0000313" key="3">
    <source>
        <dbReference type="EMBL" id="GJE89044.1"/>
    </source>
</evidence>
<dbReference type="InterPro" id="IPR013830">
    <property type="entry name" value="SGNH_hydro"/>
</dbReference>
<keyword evidence="1" id="KW-0732">Signal</keyword>
<dbReference type="SUPFAM" id="SSF52266">
    <property type="entry name" value="SGNH hydrolase"/>
    <property type="match status" value="1"/>
</dbReference>
<dbReference type="Proteomes" id="UP000703269">
    <property type="component" value="Unassembled WGS sequence"/>
</dbReference>
<dbReference type="PANTHER" id="PTHR37834:SF2">
    <property type="entry name" value="ESTERASE, SGNH HYDROLASE-TYPE"/>
    <property type="match status" value="1"/>
</dbReference>
<keyword evidence="3" id="KW-0378">Hydrolase</keyword>
<organism evidence="3 4">
    <name type="scientific">Phanerochaete sordida</name>
    <dbReference type="NCBI Taxonomy" id="48140"/>
    <lineage>
        <taxon>Eukaryota</taxon>
        <taxon>Fungi</taxon>
        <taxon>Dikarya</taxon>
        <taxon>Basidiomycota</taxon>
        <taxon>Agaricomycotina</taxon>
        <taxon>Agaricomycetes</taxon>
        <taxon>Polyporales</taxon>
        <taxon>Phanerochaetaceae</taxon>
        <taxon>Phanerochaete</taxon>
    </lineage>
</organism>
<dbReference type="Gene3D" id="3.40.50.1110">
    <property type="entry name" value="SGNH hydrolase"/>
    <property type="match status" value="1"/>
</dbReference>
<dbReference type="Gene3D" id="2.60.120.260">
    <property type="entry name" value="Galactose-binding domain-like"/>
    <property type="match status" value="1"/>
</dbReference>
<reference evidence="3 4" key="1">
    <citation type="submission" date="2021-08" db="EMBL/GenBank/DDBJ databases">
        <title>Draft Genome Sequence of Phanerochaete sordida strain YK-624.</title>
        <authorList>
            <person name="Mori T."/>
            <person name="Dohra H."/>
            <person name="Suzuki T."/>
            <person name="Kawagishi H."/>
            <person name="Hirai H."/>
        </authorList>
    </citation>
    <scope>NUCLEOTIDE SEQUENCE [LARGE SCALE GENOMIC DNA]</scope>
    <source>
        <strain evidence="3 4">YK-624</strain>
    </source>
</reference>
<evidence type="ECO:0000313" key="4">
    <source>
        <dbReference type="Proteomes" id="UP000703269"/>
    </source>
</evidence>
<dbReference type="InterPro" id="IPR036514">
    <property type="entry name" value="SGNH_hydro_sf"/>
</dbReference>
<feature type="signal peptide" evidence="1">
    <location>
        <begin position="1"/>
        <end position="18"/>
    </location>
</feature>
<dbReference type="PANTHER" id="PTHR37834">
    <property type="entry name" value="GDSL-LIKE LIPASE/ACYLHYDROLASE DOMAIN PROTEIN (AFU_ORTHOLOGUE AFUA_2G00620)"/>
    <property type="match status" value="1"/>
</dbReference>
<comment type="caution">
    <text evidence="3">The sequence shown here is derived from an EMBL/GenBank/DDBJ whole genome shotgun (WGS) entry which is preliminary data.</text>
</comment>
<evidence type="ECO:0000259" key="2">
    <source>
        <dbReference type="Pfam" id="PF13472"/>
    </source>
</evidence>
<dbReference type="EMBL" id="BPQB01000011">
    <property type="protein sequence ID" value="GJE89044.1"/>
    <property type="molecule type" value="Genomic_DNA"/>
</dbReference>
<evidence type="ECO:0000256" key="1">
    <source>
        <dbReference type="SAM" id="SignalP"/>
    </source>
</evidence>
<dbReference type="AlphaFoldDB" id="A0A9P3G7W8"/>
<name>A0A9P3G7W8_9APHY</name>
<feature type="chain" id="PRO_5040229957" evidence="1">
    <location>
        <begin position="19"/>
        <end position="373"/>
    </location>
</feature>
<feature type="domain" description="SGNH hydrolase-type esterase" evidence="2">
    <location>
        <begin position="151"/>
        <end position="343"/>
    </location>
</feature>
<proteinExistence type="predicted"/>
<dbReference type="GO" id="GO:0016787">
    <property type="term" value="F:hydrolase activity"/>
    <property type="evidence" value="ECO:0007669"/>
    <property type="project" value="UniProtKB-KW"/>
</dbReference>
<accession>A0A9P3G7W8</accession>
<dbReference type="InterPro" id="IPR052762">
    <property type="entry name" value="PCW_deacetylase/CE"/>
</dbReference>